<feature type="domain" description="Ketoreductase" evidence="3">
    <location>
        <begin position="4"/>
        <end position="188"/>
    </location>
</feature>
<dbReference type="InterPro" id="IPR057326">
    <property type="entry name" value="KR_dom"/>
</dbReference>
<organism evidence="4 5">
    <name type="scientific">Mycobacterium paraseoulense</name>
    <dbReference type="NCBI Taxonomy" id="590652"/>
    <lineage>
        <taxon>Bacteria</taxon>
        <taxon>Bacillati</taxon>
        <taxon>Actinomycetota</taxon>
        <taxon>Actinomycetes</taxon>
        <taxon>Mycobacteriales</taxon>
        <taxon>Mycobacteriaceae</taxon>
        <taxon>Mycobacterium</taxon>
    </lineage>
</organism>
<keyword evidence="2" id="KW-0560">Oxidoreductase</keyword>
<dbReference type="SMART" id="SM00822">
    <property type="entry name" value="PKS_KR"/>
    <property type="match status" value="1"/>
</dbReference>
<reference evidence="4 5" key="1">
    <citation type="submission" date="2017-02" db="EMBL/GenBank/DDBJ databases">
        <title>The new phylogeny of genus Mycobacterium.</title>
        <authorList>
            <person name="Tortoli E."/>
            <person name="Trovato A."/>
            <person name="Cirillo D.M."/>
        </authorList>
    </citation>
    <scope>NUCLEOTIDE SEQUENCE [LARGE SCALE GENOMIC DNA]</scope>
    <source>
        <strain evidence="4 5">DSM 45000</strain>
    </source>
</reference>
<dbReference type="InterPro" id="IPR036291">
    <property type="entry name" value="NAD(P)-bd_dom_sf"/>
</dbReference>
<dbReference type="FunFam" id="3.40.50.720:FF:000084">
    <property type="entry name" value="Short-chain dehydrogenase reductase"/>
    <property type="match status" value="1"/>
</dbReference>
<sequence>MRGKVVAITGGNAGIGLALARGVAQAGADVAVLARRPEANERACAELESFGVSAASWQCDVALEDDVVNAFQAVAERFGRLDSVFANAGIFARARLIDTSLAEWRRVQSINLDGVFLTLREGARHMVAFGNGGALVAVGSTSMTFGAPRSPSYAAAKAGLVGLVRSAAIDLAADRIRVNALVPGWSDTDMLDMGKQNERFVNATIARTPAGRWGTAGDFAAPAVFLADPTLIFHTGDAVVVDGGYSVF</sequence>
<evidence type="ECO:0000313" key="4">
    <source>
        <dbReference type="EMBL" id="ORB45586.1"/>
    </source>
</evidence>
<dbReference type="PRINTS" id="PR00081">
    <property type="entry name" value="GDHRDH"/>
</dbReference>
<dbReference type="GO" id="GO:0016616">
    <property type="term" value="F:oxidoreductase activity, acting on the CH-OH group of donors, NAD or NADP as acceptor"/>
    <property type="evidence" value="ECO:0007669"/>
    <property type="project" value="UniProtKB-ARBA"/>
</dbReference>
<evidence type="ECO:0000256" key="2">
    <source>
        <dbReference type="ARBA" id="ARBA00023002"/>
    </source>
</evidence>
<proteinExistence type="inferred from homology"/>
<evidence type="ECO:0000259" key="3">
    <source>
        <dbReference type="SMART" id="SM00822"/>
    </source>
</evidence>
<protein>
    <recommendedName>
        <fullName evidence="3">Ketoreductase domain-containing protein</fullName>
    </recommendedName>
</protein>
<dbReference type="STRING" id="590652.BST39_04245"/>
<comment type="caution">
    <text evidence="4">The sequence shown here is derived from an EMBL/GenBank/DDBJ whole genome shotgun (WGS) entry which is preliminary data.</text>
</comment>
<dbReference type="Proteomes" id="UP000192513">
    <property type="component" value="Unassembled WGS sequence"/>
</dbReference>
<evidence type="ECO:0000256" key="1">
    <source>
        <dbReference type="ARBA" id="ARBA00006484"/>
    </source>
</evidence>
<dbReference type="Pfam" id="PF13561">
    <property type="entry name" value="adh_short_C2"/>
    <property type="match status" value="1"/>
</dbReference>
<dbReference type="PROSITE" id="PS00061">
    <property type="entry name" value="ADH_SHORT"/>
    <property type="match status" value="1"/>
</dbReference>
<evidence type="ECO:0000313" key="5">
    <source>
        <dbReference type="Proteomes" id="UP000192513"/>
    </source>
</evidence>
<dbReference type="AlphaFoldDB" id="A0A1X0IFA1"/>
<dbReference type="InterPro" id="IPR002347">
    <property type="entry name" value="SDR_fam"/>
</dbReference>
<dbReference type="Gene3D" id="3.40.50.720">
    <property type="entry name" value="NAD(P)-binding Rossmann-like Domain"/>
    <property type="match status" value="1"/>
</dbReference>
<dbReference type="EMBL" id="MVIE01000004">
    <property type="protein sequence ID" value="ORB45586.1"/>
    <property type="molecule type" value="Genomic_DNA"/>
</dbReference>
<dbReference type="SUPFAM" id="SSF51735">
    <property type="entry name" value="NAD(P)-binding Rossmann-fold domains"/>
    <property type="match status" value="1"/>
</dbReference>
<dbReference type="PANTHER" id="PTHR42760">
    <property type="entry name" value="SHORT-CHAIN DEHYDROGENASES/REDUCTASES FAMILY MEMBER"/>
    <property type="match status" value="1"/>
</dbReference>
<dbReference type="InterPro" id="IPR020904">
    <property type="entry name" value="Sc_DH/Rdtase_CS"/>
</dbReference>
<keyword evidence="5" id="KW-1185">Reference proteome</keyword>
<name>A0A1X0IFA1_9MYCO</name>
<dbReference type="PRINTS" id="PR00080">
    <property type="entry name" value="SDRFAMILY"/>
</dbReference>
<comment type="similarity">
    <text evidence="1">Belongs to the short-chain dehydrogenases/reductases (SDR) family.</text>
</comment>
<accession>A0A1X0IFA1</accession>
<gene>
    <name evidence="4" type="ORF">BST39_04245</name>
</gene>